<evidence type="ECO:0000256" key="1">
    <source>
        <dbReference type="SAM" id="MobiDB-lite"/>
    </source>
</evidence>
<dbReference type="SUPFAM" id="SSF56300">
    <property type="entry name" value="Metallo-dependent phosphatases"/>
    <property type="match status" value="1"/>
</dbReference>
<dbReference type="AlphaFoldDB" id="A0AAW1RQ39"/>
<proteinExistence type="predicted"/>
<dbReference type="InterPro" id="IPR029052">
    <property type="entry name" value="Metallo-depent_PP-like"/>
</dbReference>
<sequence length="427" mass="46345">MFEFAQNFFRRDQPFCVGEFPQIWASFIDAFIDTIHAQGPAATRPTQIAEPVTFLPAAERIVAIGDLHGDVDKTKRALRLGGLIDEAGNWTGGHTVAVQVGDQLDRGGNEVEILYLLERLQKQAARAGGALHVLNGNHEFMNIAGDVRYATQQGSTDFLRWRTVQGIGDNMKSSCGCGPATGLVQQMMSKLTAPPARLDALSAPASSSSQPSSSPAESQEAADLAAGKSARKRALAPGGVLTSRFMACHPVVLQIGSNIFVHAGLLPSHVDYGLERINRESQQWMLGKAQAAMPSYLAGKDAVVWTRNYSQRDSFKCDCVGLAQVLNMIPGASRMIVGHTIQRVANAACEGKVHRIDVGMSKGCSDRTPQVMEILNDNEVRYLTEGPQKQEVPEDIKTLHPVDIGMSRNPYQEGDGLVKWLQDRLGL</sequence>
<evidence type="ECO:0000313" key="4">
    <source>
        <dbReference type="Proteomes" id="UP001438707"/>
    </source>
</evidence>
<protein>
    <recommendedName>
        <fullName evidence="2">Calcineurin-like phosphoesterase domain-containing protein</fullName>
    </recommendedName>
</protein>
<reference evidence="3 4" key="1">
    <citation type="journal article" date="2024" name="Nat. Commun.">
        <title>Phylogenomics reveals the evolutionary origins of lichenization in chlorophyte algae.</title>
        <authorList>
            <person name="Puginier C."/>
            <person name="Libourel C."/>
            <person name="Otte J."/>
            <person name="Skaloud P."/>
            <person name="Haon M."/>
            <person name="Grisel S."/>
            <person name="Petersen M."/>
            <person name="Berrin J.G."/>
            <person name="Delaux P.M."/>
            <person name="Dal Grande F."/>
            <person name="Keller J."/>
        </authorList>
    </citation>
    <scope>NUCLEOTIDE SEQUENCE [LARGE SCALE GENOMIC DNA]</scope>
    <source>
        <strain evidence="3 4">SAG 2145</strain>
    </source>
</reference>
<dbReference type="PANTHER" id="PTHR47680:SF2">
    <property type="entry name" value="SHEWANELLA-LIKE PROTEIN PHOSPHATASE 2"/>
    <property type="match status" value="1"/>
</dbReference>
<dbReference type="GO" id="GO:0016787">
    <property type="term" value="F:hydrolase activity"/>
    <property type="evidence" value="ECO:0007669"/>
    <property type="project" value="InterPro"/>
</dbReference>
<gene>
    <name evidence="3" type="ORF">WJX74_009670</name>
</gene>
<organism evidence="3 4">
    <name type="scientific">Apatococcus lobatus</name>
    <dbReference type="NCBI Taxonomy" id="904363"/>
    <lineage>
        <taxon>Eukaryota</taxon>
        <taxon>Viridiplantae</taxon>
        <taxon>Chlorophyta</taxon>
        <taxon>core chlorophytes</taxon>
        <taxon>Trebouxiophyceae</taxon>
        <taxon>Chlorellales</taxon>
        <taxon>Chlorellaceae</taxon>
        <taxon>Apatococcus</taxon>
    </lineage>
</organism>
<dbReference type="Proteomes" id="UP001438707">
    <property type="component" value="Unassembled WGS sequence"/>
</dbReference>
<evidence type="ECO:0000313" key="3">
    <source>
        <dbReference type="EMBL" id="KAK9835861.1"/>
    </source>
</evidence>
<evidence type="ECO:0000259" key="2">
    <source>
        <dbReference type="Pfam" id="PF00149"/>
    </source>
</evidence>
<keyword evidence="4" id="KW-1185">Reference proteome</keyword>
<dbReference type="EMBL" id="JALJOS010000008">
    <property type="protein sequence ID" value="KAK9835861.1"/>
    <property type="molecule type" value="Genomic_DNA"/>
</dbReference>
<dbReference type="Pfam" id="PF00149">
    <property type="entry name" value="Metallophos"/>
    <property type="match status" value="1"/>
</dbReference>
<comment type="caution">
    <text evidence="3">The sequence shown here is derived from an EMBL/GenBank/DDBJ whole genome shotgun (WGS) entry which is preliminary data.</text>
</comment>
<feature type="compositionally biased region" description="Low complexity" evidence="1">
    <location>
        <begin position="201"/>
        <end position="223"/>
    </location>
</feature>
<dbReference type="PANTHER" id="PTHR47680">
    <property type="entry name" value="SHEWANELLA-LIKE PROTEIN PHOSPHATASE 2"/>
    <property type="match status" value="1"/>
</dbReference>
<name>A0AAW1RQ39_9CHLO</name>
<dbReference type="InterPro" id="IPR004843">
    <property type="entry name" value="Calcineurin-like_PHP"/>
</dbReference>
<dbReference type="Gene3D" id="3.60.21.10">
    <property type="match status" value="1"/>
</dbReference>
<feature type="domain" description="Calcineurin-like phosphoesterase" evidence="2">
    <location>
        <begin position="60"/>
        <end position="173"/>
    </location>
</feature>
<accession>A0AAW1RQ39</accession>
<feature type="region of interest" description="Disordered" evidence="1">
    <location>
        <begin position="201"/>
        <end position="225"/>
    </location>
</feature>